<accession>A0ABP0PL29</accession>
<dbReference type="EMBL" id="CAXAMN010023317">
    <property type="protein sequence ID" value="CAK9076735.1"/>
    <property type="molecule type" value="Genomic_DNA"/>
</dbReference>
<comment type="caution">
    <text evidence="1">The sequence shown here is derived from an EMBL/GenBank/DDBJ whole genome shotgun (WGS) entry which is preliminary data.</text>
</comment>
<dbReference type="Proteomes" id="UP001642484">
    <property type="component" value="Unassembled WGS sequence"/>
</dbReference>
<organism evidence="1 2">
    <name type="scientific">Durusdinium trenchii</name>
    <dbReference type="NCBI Taxonomy" id="1381693"/>
    <lineage>
        <taxon>Eukaryota</taxon>
        <taxon>Sar</taxon>
        <taxon>Alveolata</taxon>
        <taxon>Dinophyceae</taxon>
        <taxon>Suessiales</taxon>
        <taxon>Symbiodiniaceae</taxon>
        <taxon>Durusdinium</taxon>
    </lineage>
</organism>
<sequence>MSLQSFSDAMGLAMMPCLSDQCRAAASQIASQNEDVIQIDFSRLKVTAFDEEDTDAVPSAWKAPQLWEPVIWRELDEAEAGCDRDRERGCNLPGLAVAGWCCWQTGGTFAAFLVELFAPEDPPQDAVLAMAVLSLPTPCRQRRIE</sequence>
<protein>
    <submittedName>
        <fullName evidence="1">Uncharacterized protein</fullName>
    </submittedName>
</protein>
<reference evidence="1 2" key="1">
    <citation type="submission" date="2024-02" db="EMBL/GenBank/DDBJ databases">
        <authorList>
            <person name="Chen Y."/>
            <person name="Shah S."/>
            <person name="Dougan E. K."/>
            <person name="Thang M."/>
            <person name="Chan C."/>
        </authorList>
    </citation>
    <scope>NUCLEOTIDE SEQUENCE [LARGE SCALE GENOMIC DNA]</scope>
</reference>
<proteinExistence type="predicted"/>
<evidence type="ECO:0000313" key="1">
    <source>
        <dbReference type="EMBL" id="CAK9076735.1"/>
    </source>
</evidence>
<name>A0ABP0PL29_9DINO</name>
<keyword evidence="2" id="KW-1185">Reference proteome</keyword>
<gene>
    <name evidence="1" type="ORF">CCMP2556_LOCUS37812</name>
</gene>
<evidence type="ECO:0000313" key="2">
    <source>
        <dbReference type="Proteomes" id="UP001642484"/>
    </source>
</evidence>